<accession>A0AAD3P421</accession>
<evidence type="ECO:0000313" key="2">
    <source>
        <dbReference type="Proteomes" id="UP001279734"/>
    </source>
</evidence>
<gene>
    <name evidence="1" type="ORF">Nepgr_001235</name>
</gene>
<reference evidence="1" key="1">
    <citation type="submission" date="2023-05" db="EMBL/GenBank/DDBJ databases">
        <title>Nepenthes gracilis genome sequencing.</title>
        <authorList>
            <person name="Fukushima K."/>
        </authorList>
    </citation>
    <scope>NUCLEOTIDE SEQUENCE</scope>
    <source>
        <strain evidence="1">SING2019-196</strain>
    </source>
</reference>
<sequence>MLVFAPLSLSSCRSTFSLLSPLSILPSNRSASSLAALGRIPGNFSFLHVSCFTLHLVGNGVCRQPHCPTTGSPGSYLILFVVSRFRLLGLVSP</sequence>
<organism evidence="1 2">
    <name type="scientific">Nepenthes gracilis</name>
    <name type="common">Slender pitcher plant</name>
    <dbReference type="NCBI Taxonomy" id="150966"/>
    <lineage>
        <taxon>Eukaryota</taxon>
        <taxon>Viridiplantae</taxon>
        <taxon>Streptophyta</taxon>
        <taxon>Embryophyta</taxon>
        <taxon>Tracheophyta</taxon>
        <taxon>Spermatophyta</taxon>
        <taxon>Magnoliopsida</taxon>
        <taxon>eudicotyledons</taxon>
        <taxon>Gunneridae</taxon>
        <taxon>Pentapetalae</taxon>
        <taxon>Caryophyllales</taxon>
        <taxon>Nepenthaceae</taxon>
        <taxon>Nepenthes</taxon>
    </lineage>
</organism>
<dbReference type="EMBL" id="BSYO01000001">
    <property type="protein sequence ID" value="GMG99395.1"/>
    <property type="molecule type" value="Genomic_DNA"/>
</dbReference>
<evidence type="ECO:0000313" key="1">
    <source>
        <dbReference type="EMBL" id="GMG99395.1"/>
    </source>
</evidence>
<protein>
    <submittedName>
        <fullName evidence="1">Uncharacterized protein</fullName>
    </submittedName>
</protein>
<comment type="caution">
    <text evidence="1">The sequence shown here is derived from an EMBL/GenBank/DDBJ whole genome shotgun (WGS) entry which is preliminary data.</text>
</comment>
<proteinExistence type="predicted"/>
<keyword evidence="2" id="KW-1185">Reference proteome</keyword>
<dbReference type="AlphaFoldDB" id="A0AAD3P421"/>
<dbReference type="Proteomes" id="UP001279734">
    <property type="component" value="Unassembled WGS sequence"/>
</dbReference>
<name>A0AAD3P421_NEPGR</name>